<reference evidence="2 3" key="1">
    <citation type="journal article" date="2016" name="Nat. Commun.">
        <title>Thousands of microbial genomes shed light on interconnected biogeochemical processes in an aquifer system.</title>
        <authorList>
            <person name="Anantharaman K."/>
            <person name="Brown C.T."/>
            <person name="Hug L.A."/>
            <person name="Sharon I."/>
            <person name="Castelle C.J."/>
            <person name="Probst A.J."/>
            <person name="Thomas B.C."/>
            <person name="Singh A."/>
            <person name="Wilkins M.J."/>
            <person name="Karaoz U."/>
            <person name="Brodie E.L."/>
            <person name="Williams K.H."/>
            <person name="Hubbard S.S."/>
            <person name="Banfield J.F."/>
        </authorList>
    </citation>
    <scope>NUCLEOTIDE SEQUENCE [LARGE SCALE GENOMIC DNA]</scope>
</reference>
<dbReference type="EMBL" id="MGJP01000068">
    <property type="protein sequence ID" value="OGN08131.1"/>
    <property type="molecule type" value="Genomic_DNA"/>
</dbReference>
<protein>
    <recommendedName>
        <fullName evidence="1">Methyltransferase type 11 domain-containing protein</fullName>
    </recommendedName>
</protein>
<comment type="caution">
    <text evidence="2">The sequence shown here is derived from an EMBL/GenBank/DDBJ whole genome shotgun (WGS) entry which is preliminary data.</text>
</comment>
<dbReference type="InterPro" id="IPR029063">
    <property type="entry name" value="SAM-dependent_MTases_sf"/>
</dbReference>
<evidence type="ECO:0000259" key="1">
    <source>
        <dbReference type="Pfam" id="PF08241"/>
    </source>
</evidence>
<dbReference type="Proteomes" id="UP000177167">
    <property type="component" value="Unassembled WGS sequence"/>
</dbReference>
<name>A0A1F8F4S3_9BACT</name>
<evidence type="ECO:0000313" key="3">
    <source>
        <dbReference type="Proteomes" id="UP000177167"/>
    </source>
</evidence>
<accession>A0A1F8F4S3</accession>
<dbReference type="Gene3D" id="3.40.50.150">
    <property type="entry name" value="Vaccinia Virus protein VP39"/>
    <property type="match status" value="1"/>
</dbReference>
<gene>
    <name evidence="2" type="ORF">A3J46_06310</name>
</gene>
<dbReference type="Pfam" id="PF08241">
    <property type="entry name" value="Methyltransf_11"/>
    <property type="match status" value="1"/>
</dbReference>
<dbReference type="AlphaFoldDB" id="A0A1F8F4S3"/>
<dbReference type="SUPFAM" id="SSF53335">
    <property type="entry name" value="S-adenosyl-L-methionine-dependent methyltransferases"/>
    <property type="match status" value="1"/>
</dbReference>
<proteinExistence type="predicted"/>
<evidence type="ECO:0000313" key="2">
    <source>
        <dbReference type="EMBL" id="OGN08131.1"/>
    </source>
</evidence>
<dbReference type="InterPro" id="IPR013216">
    <property type="entry name" value="Methyltransf_11"/>
</dbReference>
<sequence>MSVEAVEKKGITRPENLPEFIEFDRRERLSLDRRSSIGDDLIDRHGLTGEEVEVVVRYLETFSLSLESLVGKKIIDMGSGLGNFKKGLNKLGKNFDVVSFDRGMAWEGTMDVKGDALKMPFQDESFDLELAYGSTPLMYATRNEFRSIPSVIKEMLRIVRKGGVVKIFPVAIDNPGFPEGQGRYSKMASQILGVMDEIHKQNPDFKIKITEIKDGPAVRQLLEIFKPLN</sequence>
<feature type="domain" description="Methyltransferase type 11" evidence="1">
    <location>
        <begin position="76"/>
        <end position="165"/>
    </location>
</feature>
<organism evidence="2 3">
    <name type="scientific">Candidatus Yanofskybacteria bacterium RIFCSPHIGHO2_02_FULL_41_11</name>
    <dbReference type="NCBI Taxonomy" id="1802675"/>
    <lineage>
        <taxon>Bacteria</taxon>
        <taxon>Candidatus Yanofskyibacteriota</taxon>
    </lineage>
</organism>
<dbReference type="GO" id="GO:0008757">
    <property type="term" value="F:S-adenosylmethionine-dependent methyltransferase activity"/>
    <property type="evidence" value="ECO:0007669"/>
    <property type="project" value="InterPro"/>
</dbReference>